<feature type="non-terminal residue" evidence="1">
    <location>
        <position position="1"/>
    </location>
</feature>
<name>A0AAW1Z1D9_CULAL</name>
<evidence type="ECO:0000313" key="2">
    <source>
        <dbReference type="Proteomes" id="UP001479290"/>
    </source>
</evidence>
<evidence type="ECO:0008006" key="3">
    <source>
        <dbReference type="Google" id="ProtNLM"/>
    </source>
</evidence>
<dbReference type="Proteomes" id="UP001479290">
    <property type="component" value="Unassembled WGS sequence"/>
</dbReference>
<reference evidence="1 2" key="1">
    <citation type="submission" date="2024-05" db="EMBL/GenBank/DDBJ databases">
        <title>A high-quality chromosomal-level genome assembly of Topmouth culter (Culter alburnus).</title>
        <authorList>
            <person name="Zhao H."/>
        </authorList>
    </citation>
    <scope>NUCLEOTIDE SEQUENCE [LARGE SCALE GENOMIC DNA]</scope>
    <source>
        <strain evidence="1">CATC2023</strain>
        <tissue evidence="1">Muscle</tissue>
    </source>
</reference>
<feature type="non-terminal residue" evidence="1">
    <location>
        <position position="52"/>
    </location>
</feature>
<dbReference type="EMBL" id="JAWDJR010000021">
    <property type="protein sequence ID" value="KAK9955247.1"/>
    <property type="molecule type" value="Genomic_DNA"/>
</dbReference>
<evidence type="ECO:0000313" key="1">
    <source>
        <dbReference type="EMBL" id="KAK9955247.1"/>
    </source>
</evidence>
<protein>
    <recommendedName>
        <fullName evidence="3">MHC class I antigen</fullName>
    </recommendedName>
</protein>
<organism evidence="1 2">
    <name type="scientific">Culter alburnus</name>
    <name type="common">Topmouth culter</name>
    <dbReference type="NCBI Taxonomy" id="194366"/>
    <lineage>
        <taxon>Eukaryota</taxon>
        <taxon>Metazoa</taxon>
        <taxon>Chordata</taxon>
        <taxon>Craniata</taxon>
        <taxon>Vertebrata</taxon>
        <taxon>Euteleostomi</taxon>
        <taxon>Actinopterygii</taxon>
        <taxon>Neopterygii</taxon>
        <taxon>Teleostei</taxon>
        <taxon>Ostariophysi</taxon>
        <taxon>Cypriniformes</taxon>
        <taxon>Xenocyprididae</taxon>
        <taxon>Xenocypridinae</taxon>
        <taxon>Culter</taxon>
    </lineage>
</organism>
<sequence>QEFLWESNEGLQEVSPVAVDVTAGQKPSIWNTGLIGNTALCRHDNYDGHLRA</sequence>
<dbReference type="AlphaFoldDB" id="A0AAW1Z1D9"/>
<keyword evidence="2" id="KW-1185">Reference proteome</keyword>
<proteinExistence type="predicted"/>
<gene>
    <name evidence="1" type="ORF">ABG768_015132</name>
</gene>
<comment type="caution">
    <text evidence="1">The sequence shown here is derived from an EMBL/GenBank/DDBJ whole genome shotgun (WGS) entry which is preliminary data.</text>
</comment>
<accession>A0AAW1Z1D9</accession>